<dbReference type="SUPFAM" id="SSF52172">
    <property type="entry name" value="CheY-like"/>
    <property type="match status" value="1"/>
</dbReference>
<keyword evidence="11" id="KW-0175">Coiled coil</keyword>
<dbReference type="Proteomes" id="UP000001887">
    <property type="component" value="Chromosome"/>
</dbReference>
<dbReference type="EMBL" id="CP001848">
    <property type="protein sequence ID" value="ADB18745.1"/>
    <property type="molecule type" value="Genomic_DNA"/>
</dbReference>
<dbReference type="GO" id="GO:0016020">
    <property type="term" value="C:membrane"/>
    <property type="evidence" value="ECO:0007669"/>
    <property type="project" value="UniProtKB-SubCell"/>
</dbReference>
<dbReference type="InterPro" id="IPR001789">
    <property type="entry name" value="Sig_transdc_resp-reg_receiver"/>
</dbReference>
<evidence type="ECO:0000256" key="11">
    <source>
        <dbReference type="SAM" id="Coils"/>
    </source>
</evidence>
<dbReference type="Gene3D" id="3.30.565.10">
    <property type="entry name" value="Histidine kinase-like ATPase, C-terminal domain"/>
    <property type="match status" value="1"/>
</dbReference>
<dbReference type="Gene3D" id="3.40.50.2300">
    <property type="match status" value="1"/>
</dbReference>
<evidence type="ECO:0000256" key="6">
    <source>
        <dbReference type="ARBA" id="ARBA00022692"/>
    </source>
</evidence>
<dbReference type="InterPro" id="IPR036890">
    <property type="entry name" value="HATPase_C_sf"/>
</dbReference>
<evidence type="ECO:0000256" key="9">
    <source>
        <dbReference type="ARBA" id="ARBA00023136"/>
    </source>
</evidence>
<evidence type="ECO:0000256" key="2">
    <source>
        <dbReference type="ARBA" id="ARBA00004141"/>
    </source>
</evidence>
<dbReference type="Gene3D" id="1.20.120.160">
    <property type="entry name" value="HPT domain"/>
    <property type="match status" value="1"/>
</dbReference>
<evidence type="ECO:0000313" key="15">
    <source>
        <dbReference type="EMBL" id="ADB18745.1"/>
    </source>
</evidence>
<dbReference type="GO" id="GO:0000155">
    <property type="term" value="F:phosphorelay sensor kinase activity"/>
    <property type="evidence" value="ECO:0007669"/>
    <property type="project" value="InterPro"/>
</dbReference>
<gene>
    <name evidence="15" type="ordered locus">Psta_4095</name>
</gene>
<feature type="transmembrane region" description="Helical" evidence="12">
    <location>
        <begin position="20"/>
        <end position="42"/>
    </location>
</feature>
<dbReference type="PROSITE" id="PS50109">
    <property type="entry name" value="HIS_KIN"/>
    <property type="match status" value="1"/>
</dbReference>
<dbReference type="InterPro" id="IPR004358">
    <property type="entry name" value="Sig_transdc_His_kin-like_C"/>
</dbReference>
<evidence type="ECO:0000256" key="5">
    <source>
        <dbReference type="ARBA" id="ARBA00022679"/>
    </source>
</evidence>
<protein>
    <recommendedName>
        <fullName evidence="3">histidine kinase</fullName>
        <ecNumber evidence="3">2.7.13.3</ecNumber>
    </recommendedName>
</protein>
<dbReference type="HOGENOM" id="CLU_388152_0_0_0"/>
<dbReference type="SUPFAM" id="SSF55874">
    <property type="entry name" value="ATPase domain of HSP90 chaperone/DNA topoisomerase II/histidine kinase"/>
    <property type="match status" value="1"/>
</dbReference>
<evidence type="ECO:0000259" key="14">
    <source>
        <dbReference type="PROSITE" id="PS50110"/>
    </source>
</evidence>
<evidence type="ECO:0000256" key="3">
    <source>
        <dbReference type="ARBA" id="ARBA00012438"/>
    </source>
</evidence>
<evidence type="ECO:0000313" key="16">
    <source>
        <dbReference type="Proteomes" id="UP000001887"/>
    </source>
</evidence>
<name>D2R312_PIRSD</name>
<evidence type="ECO:0000256" key="10">
    <source>
        <dbReference type="PROSITE-ProRule" id="PRU00169"/>
    </source>
</evidence>
<dbReference type="InterPro" id="IPR029095">
    <property type="entry name" value="NarX-like_N"/>
</dbReference>
<keyword evidence="6 12" id="KW-0812">Transmembrane</keyword>
<keyword evidence="7 15" id="KW-0418">Kinase</keyword>
<dbReference type="SMART" id="SM00388">
    <property type="entry name" value="HisKA"/>
    <property type="match status" value="1"/>
</dbReference>
<dbReference type="SUPFAM" id="SSF47226">
    <property type="entry name" value="Histidine-containing phosphotransfer domain, HPT domain"/>
    <property type="match status" value="1"/>
</dbReference>
<dbReference type="InterPro" id="IPR003594">
    <property type="entry name" value="HATPase_dom"/>
</dbReference>
<dbReference type="InterPro" id="IPR036097">
    <property type="entry name" value="HisK_dim/P_sf"/>
</dbReference>
<keyword evidence="8 12" id="KW-1133">Transmembrane helix</keyword>
<feature type="coiled-coil region" evidence="11">
    <location>
        <begin position="229"/>
        <end position="263"/>
    </location>
</feature>
<dbReference type="CDD" id="cd17546">
    <property type="entry name" value="REC_hyHK_CKI1_RcsC-like"/>
    <property type="match status" value="1"/>
</dbReference>
<feature type="modified residue" description="4-aspartylphosphate" evidence="10">
    <location>
        <position position="566"/>
    </location>
</feature>
<dbReference type="Pfam" id="PF13675">
    <property type="entry name" value="PilJ"/>
    <property type="match status" value="1"/>
</dbReference>
<dbReference type="KEGG" id="psl:Psta_4095"/>
<dbReference type="Pfam" id="PF02518">
    <property type="entry name" value="HATPase_c"/>
    <property type="match status" value="1"/>
</dbReference>
<comment type="subcellular location">
    <subcellularLocation>
        <location evidence="2">Membrane</location>
        <topology evidence="2">Multi-pass membrane protein</topology>
    </subcellularLocation>
</comment>
<dbReference type="SMART" id="SM00387">
    <property type="entry name" value="HATPase_c"/>
    <property type="match status" value="1"/>
</dbReference>
<dbReference type="AlphaFoldDB" id="D2R312"/>
<organism evidence="15 16">
    <name type="scientific">Pirellula staleyi (strain ATCC 27377 / DSM 6068 / ICPB 4128)</name>
    <name type="common">Pirella staleyi</name>
    <dbReference type="NCBI Taxonomy" id="530564"/>
    <lineage>
        <taxon>Bacteria</taxon>
        <taxon>Pseudomonadati</taxon>
        <taxon>Planctomycetota</taxon>
        <taxon>Planctomycetia</taxon>
        <taxon>Pirellulales</taxon>
        <taxon>Pirellulaceae</taxon>
        <taxon>Pirellula</taxon>
    </lineage>
</organism>
<feature type="domain" description="Histidine kinase" evidence="13">
    <location>
        <begin position="263"/>
        <end position="489"/>
    </location>
</feature>
<dbReference type="SUPFAM" id="SSF47384">
    <property type="entry name" value="Homodimeric domain of signal transducing histidine kinase"/>
    <property type="match status" value="1"/>
</dbReference>
<proteinExistence type="predicted"/>
<keyword evidence="16" id="KW-1185">Reference proteome</keyword>
<evidence type="ECO:0000256" key="12">
    <source>
        <dbReference type="SAM" id="Phobius"/>
    </source>
</evidence>
<evidence type="ECO:0000256" key="8">
    <source>
        <dbReference type="ARBA" id="ARBA00022989"/>
    </source>
</evidence>
<dbReference type="InterPro" id="IPR003661">
    <property type="entry name" value="HisK_dim/P_dom"/>
</dbReference>
<dbReference type="CDD" id="cd00082">
    <property type="entry name" value="HisKA"/>
    <property type="match status" value="1"/>
</dbReference>
<dbReference type="PROSITE" id="PS50110">
    <property type="entry name" value="RESPONSE_REGULATORY"/>
    <property type="match status" value="1"/>
</dbReference>
<dbReference type="eggNOG" id="COG2198">
    <property type="taxonomic scope" value="Bacteria"/>
</dbReference>
<evidence type="ECO:0000259" key="13">
    <source>
        <dbReference type="PROSITE" id="PS50109"/>
    </source>
</evidence>
<keyword evidence="4 10" id="KW-0597">Phosphoprotein</keyword>
<dbReference type="InterPro" id="IPR005467">
    <property type="entry name" value="His_kinase_dom"/>
</dbReference>
<dbReference type="eggNOG" id="COG0784">
    <property type="taxonomic scope" value="Bacteria"/>
</dbReference>
<dbReference type="InterPro" id="IPR011006">
    <property type="entry name" value="CheY-like_superfamily"/>
</dbReference>
<dbReference type="PRINTS" id="PR00344">
    <property type="entry name" value="BCTRLSENSOR"/>
</dbReference>
<dbReference type="PANTHER" id="PTHR43047:SF78">
    <property type="entry name" value="SENSORY_REGULATORY PROTEIN RPFC"/>
    <property type="match status" value="1"/>
</dbReference>
<dbReference type="STRING" id="530564.Psta_4095"/>
<dbReference type="Pfam" id="PF00512">
    <property type="entry name" value="HisKA"/>
    <property type="match status" value="1"/>
</dbReference>
<dbReference type="EC" id="2.7.13.3" evidence="3"/>
<dbReference type="FunFam" id="3.30.565.10:FF:000010">
    <property type="entry name" value="Sensor histidine kinase RcsC"/>
    <property type="match status" value="1"/>
</dbReference>
<dbReference type="CDD" id="cd16922">
    <property type="entry name" value="HATPase_EvgS-ArcB-TorS-like"/>
    <property type="match status" value="1"/>
</dbReference>
<dbReference type="SMART" id="SM00448">
    <property type="entry name" value="REC"/>
    <property type="match status" value="1"/>
</dbReference>
<evidence type="ECO:0000256" key="7">
    <source>
        <dbReference type="ARBA" id="ARBA00022777"/>
    </source>
</evidence>
<accession>D2R312</accession>
<comment type="catalytic activity">
    <reaction evidence="1">
        <text>ATP + protein L-histidine = ADP + protein N-phospho-L-histidine.</text>
        <dbReference type="EC" id="2.7.13.3"/>
    </reaction>
</comment>
<dbReference type="Gene3D" id="1.10.287.130">
    <property type="match status" value="1"/>
</dbReference>
<dbReference type="InterPro" id="IPR036641">
    <property type="entry name" value="HPT_dom_sf"/>
</dbReference>
<sequence length="760" mass="83475" precursor="true">MSRLGPSKGSSSTAASAVRLTRLYIAALSAVALLTLAGQVLVQFSLSTQVADARVVNLAGRQRMLSQKITKSILAMQQARDAATRTAFREEVETALPLFVRSHHALQFGDRELGLPGNNSAPIAAMFSKLEPQFQTIATLAQNVLVLTDPDSATTTTPATVDLQKYSEPLLATEQLFLASMDTIVFEFDREAEARVERLRLIETLLFVTTLLVLLLEGWLVFRPAVAQIEQHTSDLVKSQHELQQAKEVAENANREKDLLLANVSHELRNPLHAILGYSDLVLRDLPSSVAREHLAIIRDAAETQLRLVNDLLDISQLTSSTLRLQLEPVDPHSIIRRCLSITAPLATQKNIQLRLIPHTQKGQSLAENAPTYVEADPLRLLQVLWNLVTNAIKFSEHGEVTIHTCTDWEHSRFTITVRDRGPGIGLAEQTKIFDPFYQIDTSLERKHGGIGLGLAICKFLVEGMGGSIRLESELSQGSEFTIELRTTSPPETQAAQDTAKQATLANESAHPQPLQLLVVDDDPINLKLLDAWLTPLGHKVLCASSVAGAFELFAQHGSIDACLIDIQMPSVSGTAFAQQLRAMLLVQKTSVPRLIAVSATAKPASTEDLPFDDWLEKPIALLDLLHALPSNSLMHTARQRTASQASERWNAALDRLSGNHELLQLLASDFLEGIPRISADLRTAVNEGNLTEQRRIVHLLRGQVSVFQATQLAEELLRYETVDHASATPPAINLPRLEMLTSELCAELRQLLASPLHSS</sequence>
<keyword evidence="9 12" id="KW-0472">Membrane</keyword>
<keyword evidence="5 15" id="KW-0808">Transferase</keyword>
<reference evidence="15 16" key="1">
    <citation type="journal article" date="2009" name="Stand. Genomic Sci.">
        <title>Complete genome sequence of Pirellula staleyi type strain (ATCC 27377).</title>
        <authorList>
            <person name="Clum A."/>
            <person name="Tindall B.J."/>
            <person name="Sikorski J."/>
            <person name="Ivanova N."/>
            <person name="Mavrommatis K."/>
            <person name="Lucas S."/>
            <person name="Glavina del Rio T."/>
            <person name="Nolan M."/>
            <person name="Chen F."/>
            <person name="Tice H."/>
            <person name="Pitluck S."/>
            <person name="Cheng J.F."/>
            <person name="Chertkov O."/>
            <person name="Brettin T."/>
            <person name="Han C."/>
            <person name="Detter J.C."/>
            <person name="Kuske C."/>
            <person name="Bruce D."/>
            <person name="Goodwin L."/>
            <person name="Ovchinikova G."/>
            <person name="Pati A."/>
            <person name="Mikhailova N."/>
            <person name="Chen A."/>
            <person name="Palaniappan K."/>
            <person name="Land M."/>
            <person name="Hauser L."/>
            <person name="Chang Y.J."/>
            <person name="Jeffries C.D."/>
            <person name="Chain P."/>
            <person name="Rohde M."/>
            <person name="Goker M."/>
            <person name="Bristow J."/>
            <person name="Eisen J.A."/>
            <person name="Markowitz V."/>
            <person name="Hugenholtz P."/>
            <person name="Kyrpides N.C."/>
            <person name="Klenk H.P."/>
            <person name="Lapidus A."/>
        </authorList>
    </citation>
    <scope>NUCLEOTIDE SEQUENCE [LARGE SCALE GENOMIC DNA]</scope>
    <source>
        <strain evidence="16">ATCC 27377 / DSM 6068 / ICPB 4128</strain>
    </source>
</reference>
<dbReference type="eggNOG" id="COG2205">
    <property type="taxonomic scope" value="Bacteria"/>
</dbReference>
<feature type="domain" description="Response regulatory" evidence="14">
    <location>
        <begin position="516"/>
        <end position="633"/>
    </location>
</feature>
<dbReference type="PANTHER" id="PTHR43047">
    <property type="entry name" value="TWO-COMPONENT HISTIDINE PROTEIN KINASE"/>
    <property type="match status" value="1"/>
</dbReference>
<evidence type="ECO:0000256" key="4">
    <source>
        <dbReference type="ARBA" id="ARBA00022553"/>
    </source>
</evidence>
<evidence type="ECO:0000256" key="1">
    <source>
        <dbReference type="ARBA" id="ARBA00000085"/>
    </source>
</evidence>
<dbReference type="Pfam" id="PF00072">
    <property type="entry name" value="Response_reg"/>
    <property type="match status" value="1"/>
</dbReference>